<keyword evidence="1" id="KW-0812">Transmembrane</keyword>
<accession>A0ABV2HAW6</accession>
<comment type="caution">
    <text evidence="2">The sequence shown here is derived from an EMBL/GenBank/DDBJ whole genome shotgun (WGS) entry which is preliminary data.</text>
</comment>
<proteinExistence type="predicted"/>
<reference evidence="2 3" key="1">
    <citation type="submission" date="2024-06" db="EMBL/GenBank/DDBJ databases">
        <title>Genomic Encyclopedia of Type Strains, Phase IV (KMG-IV): sequencing the most valuable type-strain genomes for metagenomic binning, comparative biology and taxonomic classification.</title>
        <authorList>
            <person name="Goeker M."/>
        </authorList>
    </citation>
    <scope>NUCLEOTIDE SEQUENCE [LARGE SCALE GENOMIC DNA]</scope>
    <source>
        <strain evidence="2 3">DSM 105042</strain>
    </source>
</reference>
<name>A0ABV2HAW6_9HYPH</name>
<keyword evidence="3" id="KW-1185">Reference proteome</keyword>
<sequence>MKSRTMAIVVIVAIIAIAIVAFLSRPFQQTVVEEDPGQAPPHAIDQ</sequence>
<feature type="transmembrane region" description="Helical" evidence="1">
    <location>
        <begin position="6"/>
        <end position="23"/>
    </location>
</feature>
<gene>
    <name evidence="2" type="ORF">ABID21_003796</name>
</gene>
<organism evidence="2 3">
    <name type="scientific">Pseudorhizobium tarimense</name>
    <dbReference type="NCBI Taxonomy" id="1079109"/>
    <lineage>
        <taxon>Bacteria</taxon>
        <taxon>Pseudomonadati</taxon>
        <taxon>Pseudomonadota</taxon>
        <taxon>Alphaproteobacteria</taxon>
        <taxon>Hyphomicrobiales</taxon>
        <taxon>Rhizobiaceae</taxon>
        <taxon>Rhizobium/Agrobacterium group</taxon>
        <taxon>Pseudorhizobium</taxon>
    </lineage>
</organism>
<dbReference type="EMBL" id="JBEPLJ010000015">
    <property type="protein sequence ID" value="MET3587668.1"/>
    <property type="molecule type" value="Genomic_DNA"/>
</dbReference>
<keyword evidence="1" id="KW-1133">Transmembrane helix</keyword>
<dbReference type="Proteomes" id="UP001549031">
    <property type="component" value="Unassembled WGS sequence"/>
</dbReference>
<evidence type="ECO:0000313" key="2">
    <source>
        <dbReference type="EMBL" id="MET3587668.1"/>
    </source>
</evidence>
<evidence type="ECO:0000313" key="3">
    <source>
        <dbReference type="Proteomes" id="UP001549031"/>
    </source>
</evidence>
<dbReference type="RefSeq" id="WP_247245503.1">
    <property type="nucleotide sequence ID" value="NZ_JALJRA010000016.1"/>
</dbReference>
<evidence type="ECO:0000256" key="1">
    <source>
        <dbReference type="SAM" id="Phobius"/>
    </source>
</evidence>
<keyword evidence="1" id="KW-0472">Membrane</keyword>
<protein>
    <submittedName>
        <fullName evidence="2">Uncharacterized protein</fullName>
    </submittedName>
</protein>